<proteinExistence type="predicted"/>
<gene>
    <name evidence="3" type="ORF">ACFWJN_00125</name>
</gene>
<dbReference type="SMART" id="SM00470">
    <property type="entry name" value="ParB"/>
    <property type="match status" value="1"/>
</dbReference>
<evidence type="ECO:0000313" key="4">
    <source>
        <dbReference type="Proteomes" id="UP001598448"/>
    </source>
</evidence>
<dbReference type="EMBL" id="JBHXIJ010000001">
    <property type="protein sequence ID" value="MFD5097398.1"/>
    <property type="molecule type" value="Genomic_DNA"/>
</dbReference>
<reference evidence="3 4" key="1">
    <citation type="submission" date="2024-09" db="EMBL/GenBank/DDBJ databases">
        <title>The Natural Products Discovery Center: Release of the First 8490 Sequenced Strains for Exploring Actinobacteria Biosynthetic Diversity.</title>
        <authorList>
            <person name="Kalkreuter E."/>
            <person name="Kautsar S.A."/>
            <person name="Yang D."/>
            <person name="Bader C.D."/>
            <person name="Teijaro C.N."/>
            <person name="Fluegel L."/>
            <person name="Davis C.M."/>
            <person name="Simpson J.R."/>
            <person name="Lauterbach L."/>
            <person name="Steele A.D."/>
            <person name="Gui C."/>
            <person name="Meng S."/>
            <person name="Li G."/>
            <person name="Viehrig K."/>
            <person name="Ye F."/>
            <person name="Su P."/>
            <person name="Kiefer A.F."/>
            <person name="Nichols A."/>
            <person name="Cepeda A.J."/>
            <person name="Yan W."/>
            <person name="Fan B."/>
            <person name="Jiang Y."/>
            <person name="Adhikari A."/>
            <person name="Zheng C.-J."/>
            <person name="Schuster L."/>
            <person name="Cowan T.M."/>
            <person name="Smanski M.J."/>
            <person name="Chevrette M.G."/>
            <person name="De Carvalho L.P.S."/>
            <person name="Shen B."/>
        </authorList>
    </citation>
    <scope>NUCLEOTIDE SEQUENCE [LARGE SCALE GENOMIC DNA]</scope>
    <source>
        <strain evidence="3 4">NPDC058348</strain>
    </source>
</reference>
<protein>
    <submittedName>
        <fullName evidence="3">ParB N-terminal domain-containing protein</fullName>
    </submittedName>
</protein>
<name>A0ABW6FK92_9ACTN</name>
<dbReference type="Gene3D" id="3.90.1530.10">
    <property type="entry name" value="Conserved hypothetical protein from pyrococcus furiosus pfu- 392566-001, ParB domain"/>
    <property type="match status" value="1"/>
</dbReference>
<evidence type="ECO:0000313" key="3">
    <source>
        <dbReference type="EMBL" id="MFD5097398.1"/>
    </source>
</evidence>
<feature type="domain" description="ParB-like N-terminal" evidence="2">
    <location>
        <begin position="18"/>
        <end position="102"/>
    </location>
</feature>
<dbReference type="SUPFAM" id="SSF110849">
    <property type="entry name" value="ParB/Sulfiredoxin"/>
    <property type="match status" value="1"/>
</dbReference>
<accession>A0ABW6FK92</accession>
<sequence>MQDDLAMLERQLEKCPIRTLPIDTLKLVDSPRVTGEDDVHIRALAESQDEFPPIVVDAHTMKVIDGAHRVRAAALRGLREIRARLYPTAGQEAFVLAVVLNSRHGLPLTTADRRAAAARIMADCPQWSDRRIARLAGLSPVTVAGLRSRSTVRNEQSNARVGADGRTRPVSGAEGRLQARELLLSQPELSLREVAKAAGISPSTAADVRARLKAGDDPLPPRQRRTTPAARHIRSTGAGAPAPAPHPAPLERAVLLQRLRNDPSLRFNESGRSLLRWLSQHPGHCAGLEGITENVPAHCASAAAALIRENLAVWARCAEELQRRADSVNGSADVLRVS</sequence>
<dbReference type="RefSeq" id="WP_386706645.1">
    <property type="nucleotide sequence ID" value="NZ_JBHXIJ010000001.1"/>
</dbReference>
<dbReference type="Pfam" id="PF02195">
    <property type="entry name" value="ParB_N"/>
    <property type="match status" value="1"/>
</dbReference>
<feature type="compositionally biased region" description="Polar residues" evidence="1">
    <location>
        <begin position="149"/>
        <end position="159"/>
    </location>
</feature>
<organism evidence="3 4">
    <name type="scientific">Streptomyces albidochromogenes</name>
    <dbReference type="NCBI Taxonomy" id="329524"/>
    <lineage>
        <taxon>Bacteria</taxon>
        <taxon>Bacillati</taxon>
        <taxon>Actinomycetota</taxon>
        <taxon>Actinomycetes</taxon>
        <taxon>Kitasatosporales</taxon>
        <taxon>Streptomycetaceae</taxon>
        <taxon>Streptomyces</taxon>
    </lineage>
</organism>
<dbReference type="InterPro" id="IPR036086">
    <property type="entry name" value="ParB/Sulfiredoxin_sf"/>
</dbReference>
<feature type="region of interest" description="Disordered" evidence="1">
    <location>
        <begin position="149"/>
        <end position="173"/>
    </location>
</feature>
<evidence type="ECO:0000256" key="1">
    <source>
        <dbReference type="SAM" id="MobiDB-lite"/>
    </source>
</evidence>
<keyword evidence="4" id="KW-1185">Reference proteome</keyword>
<evidence type="ECO:0000259" key="2">
    <source>
        <dbReference type="SMART" id="SM00470"/>
    </source>
</evidence>
<dbReference type="InterPro" id="IPR003115">
    <property type="entry name" value="ParB_N"/>
</dbReference>
<comment type="caution">
    <text evidence="3">The sequence shown here is derived from an EMBL/GenBank/DDBJ whole genome shotgun (WGS) entry which is preliminary data.</text>
</comment>
<dbReference type="Proteomes" id="UP001598448">
    <property type="component" value="Unassembled WGS sequence"/>
</dbReference>
<feature type="region of interest" description="Disordered" evidence="1">
    <location>
        <begin position="212"/>
        <end position="247"/>
    </location>
</feature>